<dbReference type="AlphaFoldDB" id="A8NBR8"/>
<dbReference type="HOGENOM" id="CLU_2483286_0_0_1"/>
<organism evidence="1 2">
    <name type="scientific">Coprinopsis cinerea (strain Okayama-7 / 130 / ATCC MYA-4618 / FGSC 9003)</name>
    <name type="common">Inky cap fungus</name>
    <name type="synonym">Hormographiella aspergillata</name>
    <dbReference type="NCBI Taxonomy" id="240176"/>
    <lineage>
        <taxon>Eukaryota</taxon>
        <taxon>Fungi</taxon>
        <taxon>Dikarya</taxon>
        <taxon>Basidiomycota</taxon>
        <taxon>Agaricomycotina</taxon>
        <taxon>Agaricomycetes</taxon>
        <taxon>Agaricomycetidae</taxon>
        <taxon>Agaricales</taxon>
        <taxon>Agaricineae</taxon>
        <taxon>Psathyrellaceae</taxon>
        <taxon>Coprinopsis</taxon>
    </lineage>
</organism>
<sequence length="87" mass="10067">MEKGLKRFGGTMSKILTKCPDSSLRISGPPTLGLNMSQTRRFADATTSAMRVRGTREFHKKWRNTYSYLCAKERPESLDEYNRNKVY</sequence>
<evidence type="ECO:0000313" key="2">
    <source>
        <dbReference type="Proteomes" id="UP000001861"/>
    </source>
</evidence>
<proteinExistence type="predicted"/>
<dbReference type="Proteomes" id="UP000001861">
    <property type="component" value="Unassembled WGS sequence"/>
</dbReference>
<accession>A8NBR8</accession>
<dbReference type="VEuPathDB" id="FungiDB:CC1G_02528"/>
<dbReference type="RefSeq" id="XP_001832266.2">
    <property type="nucleotide sequence ID" value="XM_001832214.2"/>
</dbReference>
<dbReference type="EMBL" id="AACS02000009">
    <property type="protein sequence ID" value="EAU89639.2"/>
    <property type="molecule type" value="Genomic_DNA"/>
</dbReference>
<evidence type="ECO:0000313" key="1">
    <source>
        <dbReference type="EMBL" id="EAU89639.2"/>
    </source>
</evidence>
<protein>
    <submittedName>
        <fullName evidence="1">Uncharacterized protein</fullName>
    </submittedName>
</protein>
<name>A8NBR8_COPC7</name>
<dbReference type="GeneID" id="6008750"/>
<gene>
    <name evidence="1" type="ORF">CC1G_02528</name>
</gene>
<dbReference type="InParanoid" id="A8NBR8"/>
<reference evidence="1 2" key="1">
    <citation type="journal article" date="2010" name="Proc. Natl. Acad. Sci. U.S.A.">
        <title>Insights into evolution of multicellular fungi from the assembled chromosomes of the mushroom Coprinopsis cinerea (Coprinus cinereus).</title>
        <authorList>
            <person name="Stajich J.E."/>
            <person name="Wilke S.K."/>
            <person name="Ahren D."/>
            <person name="Au C.H."/>
            <person name="Birren B.W."/>
            <person name="Borodovsky M."/>
            <person name="Burns C."/>
            <person name="Canback B."/>
            <person name="Casselton L.A."/>
            <person name="Cheng C.K."/>
            <person name="Deng J."/>
            <person name="Dietrich F.S."/>
            <person name="Fargo D.C."/>
            <person name="Farman M.L."/>
            <person name="Gathman A.C."/>
            <person name="Goldberg J."/>
            <person name="Guigo R."/>
            <person name="Hoegger P.J."/>
            <person name="Hooker J.B."/>
            <person name="Huggins A."/>
            <person name="James T.Y."/>
            <person name="Kamada T."/>
            <person name="Kilaru S."/>
            <person name="Kodira C."/>
            <person name="Kues U."/>
            <person name="Kupfer D."/>
            <person name="Kwan H.S."/>
            <person name="Lomsadze A."/>
            <person name="Li W."/>
            <person name="Lilly W.W."/>
            <person name="Ma L.J."/>
            <person name="Mackey A.J."/>
            <person name="Manning G."/>
            <person name="Martin F."/>
            <person name="Muraguchi H."/>
            <person name="Natvig D.O."/>
            <person name="Palmerini H."/>
            <person name="Ramesh M.A."/>
            <person name="Rehmeyer C.J."/>
            <person name="Roe B.A."/>
            <person name="Shenoy N."/>
            <person name="Stanke M."/>
            <person name="Ter-Hovhannisyan V."/>
            <person name="Tunlid A."/>
            <person name="Velagapudi R."/>
            <person name="Vision T.J."/>
            <person name="Zeng Q."/>
            <person name="Zolan M.E."/>
            <person name="Pukkila P.J."/>
        </authorList>
    </citation>
    <scope>NUCLEOTIDE SEQUENCE [LARGE SCALE GENOMIC DNA]</scope>
    <source>
        <strain evidence="2">Okayama-7 / 130 / ATCC MYA-4618 / FGSC 9003</strain>
    </source>
</reference>
<comment type="caution">
    <text evidence="1">The sequence shown here is derived from an EMBL/GenBank/DDBJ whole genome shotgun (WGS) entry which is preliminary data.</text>
</comment>
<dbReference type="KEGG" id="cci:CC1G_02528"/>
<keyword evidence="2" id="KW-1185">Reference proteome</keyword>